<dbReference type="KEGG" id="spph:KFK14_10695"/>
<dbReference type="Gene3D" id="1.10.150.130">
    <property type="match status" value="1"/>
</dbReference>
<dbReference type="Gene3D" id="3.30.160.390">
    <property type="entry name" value="Integrase, DNA-binding domain"/>
    <property type="match status" value="1"/>
</dbReference>
<dbReference type="PROSITE" id="PS51900">
    <property type="entry name" value="CB"/>
    <property type="match status" value="1"/>
</dbReference>
<dbReference type="GO" id="GO:0015074">
    <property type="term" value="P:DNA integration"/>
    <property type="evidence" value="ECO:0007669"/>
    <property type="project" value="UniProtKB-KW"/>
</dbReference>
<evidence type="ECO:0000256" key="3">
    <source>
        <dbReference type="ARBA" id="ARBA00023125"/>
    </source>
</evidence>
<comment type="similarity">
    <text evidence="1">Belongs to the 'phage' integrase family.</text>
</comment>
<dbReference type="PANTHER" id="PTHR30629:SF2">
    <property type="entry name" value="PROPHAGE INTEGRASE INTS-RELATED"/>
    <property type="match status" value="1"/>
</dbReference>
<dbReference type="Pfam" id="PF13356">
    <property type="entry name" value="Arm-DNA-bind_3"/>
    <property type="match status" value="1"/>
</dbReference>
<evidence type="ECO:0000259" key="5">
    <source>
        <dbReference type="PROSITE" id="PS51900"/>
    </source>
</evidence>
<dbReference type="InterPro" id="IPR044068">
    <property type="entry name" value="CB"/>
</dbReference>
<protein>
    <submittedName>
        <fullName evidence="6">Integrase arm-type DNA-binding domain-containing protein</fullName>
    </submittedName>
</protein>
<dbReference type="GO" id="GO:0003677">
    <property type="term" value="F:DNA binding"/>
    <property type="evidence" value="ECO:0007669"/>
    <property type="project" value="UniProtKB-UniRule"/>
</dbReference>
<sequence length="184" mass="21106">MSLNINDVKNAKPASKDYKLTDGHGLSLQVSSFGTKTWHYRYRHKGREKVLTLGRYPDLGLAAARLARDDAKRVVLSGKDPGWERKRQRQEDIRGAEATFRKLGEEWLEEHAPLWSESNAKRVRNRFERDVYPAFGNVPIAEIEATDVLRVLRKIEARGSIETAKRVRNYIRAVWTCNGFAPVT</sequence>
<keyword evidence="2" id="KW-0229">DNA integration</keyword>
<dbReference type="AlphaFoldDB" id="A0A975KAG4"/>
<dbReference type="Proteomes" id="UP000681425">
    <property type="component" value="Chromosome"/>
</dbReference>
<dbReference type="Pfam" id="PF22022">
    <property type="entry name" value="Phage_int_M"/>
    <property type="match status" value="1"/>
</dbReference>
<organism evidence="6 7">
    <name type="scientific">Sphingobium phenoxybenzoativorans</name>
    <dbReference type="NCBI Taxonomy" id="1592790"/>
    <lineage>
        <taxon>Bacteria</taxon>
        <taxon>Pseudomonadati</taxon>
        <taxon>Pseudomonadota</taxon>
        <taxon>Alphaproteobacteria</taxon>
        <taxon>Sphingomonadales</taxon>
        <taxon>Sphingomonadaceae</taxon>
        <taxon>Sphingobium</taxon>
    </lineage>
</organism>
<evidence type="ECO:0000313" key="6">
    <source>
        <dbReference type="EMBL" id="QUT07801.1"/>
    </source>
</evidence>
<dbReference type="InterPro" id="IPR053876">
    <property type="entry name" value="Phage_int_M"/>
</dbReference>
<gene>
    <name evidence="6" type="ORF">KFK14_10695</name>
</gene>
<dbReference type="EMBL" id="CP073910">
    <property type="protein sequence ID" value="QUT07801.1"/>
    <property type="molecule type" value="Genomic_DNA"/>
</dbReference>
<dbReference type="InterPro" id="IPR010998">
    <property type="entry name" value="Integrase_recombinase_N"/>
</dbReference>
<dbReference type="InterPro" id="IPR050808">
    <property type="entry name" value="Phage_Integrase"/>
</dbReference>
<evidence type="ECO:0000256" key="2">
    <source>
        <dbReference type="ARBA" id="ARBA00022908"/>
    </source>
</evidence>
<feature type="domain" description="Core-binding (CB)" evidence="5">
    <location>
        <begin position="98"/>
        <end position="184"/>
    </location>
</feature>
<reference evidence="6" key="1">
    <citation type="submission" date="2021-04" db="EMBL/GenBank/DDBJ databases">
        <title>Isolation of p-tert-butylphenol degrading bacteria Sphingobium phenoxybenzoativorans Tas13 from active sludge.</title>
        <authorList>
            <person name="Li Y."/>
        </authorList>
    </citation>
    <scope>NUCLEOTIDE SEQUENCE</scope>
    <source>
        <strain evidence="6">Tas13</strain>
    </source>
</reference>
<dbReference type="InterPro" id="IPR025166">
    <property type="entry name" value="Integrase_DNA_bind_dom"/>
</dbReference>
<keyword evidence="7" id="KW-1185">Reference proteome</keyword>
<dbReference type="InterPro" id="IPR038488">
    <property type="entry name" value="Integrase_DNA-bd_sf"/>
</dbReference>
<accession>A0A975KAG4</accession>
<name>A0A975KAG4_9SPHN</name>
<dbReference type="PANTHER" id="PTHR30629">
    <property type="entry name" value="PROPHAGE INTEGRASE"/>
    <property type="match status" value="1"/>
</dbReference>
<dbReference type="RefSeq" id="WP_212610772.1">
    <property type="nucleotide sequence ID" value="NZ_CP073910.1"/>
</dbReference>
<dbReference type="InterPro" id="IPR011010">
    <property type="entry name" value="DNA_brk_join_enz"/>
</dbReference>
<keyword evidence="3 4" id="KW-0238">DNA-binding</keyword>
<evidence type="ECO:0000256" key="1">
    <source>
        <dbReference type="ARBA" id="ARBA00008857"/>
    </source>
</evidence>
<dbReference type="SUPFAM" id="SSF56349">
    <property type="entry name" value="DNA breaking-rejoining enzymes"/>
    <property type="match status" value="1"/>
</dbReference>
<evidence type="ECO:0000256" key="4">
    <source>
        <dbReference type="PROSITE-ProRule" id="PRU01248"/>
    </source>
</evidence>
<proteinExistence type="inferred from homology"/>
<evidence type="ECO:0000313" key="7">
    <source>
        <dbReference type="Proteomes" id="UP000681425"/>
    </source>
</evidence>